<dbReference type="InterPro" id="IPR050992">
    <property type="entry name" value="CheZ_family_phosphatases"/>
</dbReference>
<proteinExistence type="predicted"/>
<organism evidence="4 5">
    <name type="scientific">Thermanaeromonas toyohensis ToBE</name>
    <dbReference type="NCBI Taxonomy" id="698762"/>
    <lineage>
        <taxon>Bacteria</taxon>
        <taxon>Bacillati</taxon>
        <taxon>Bacillota</taxon>
        <taxon>Clostridia</taxon>
        <taxon>Neomoorellales</taxon>
        <taxon>Neomoorellaceae</taxon>
        <taxon>Thermanaeromonas</taxon>
    </lineage>
</organism>
<dbReference type="STRING" id="698762.SAMN00808754_0974"/>
<dbReference type="Proteomes" id="UP000192569">
    <property type="component" value="Chromosome I"/>
</dbReference>
<dbReference type="GO" id="GO:0016787">
    <property type="term" value="F:hydrolase activity"/>
    <property type="evidence" value="ECO:0007669"/>
    <property type="project" value="UniProtKB-KW"/>
</dbReference>
<feature type="domain" description="CheC-like protein" evidence="3">
    <location>
        <begin position="109"/>
        <end position="144"/>
    </location>
</feature>
<dbReference type="Pfam" id="PF04509">
    <property type="entry name" value="CheC"/>
    <property type="match status" value="2"/>
</dbReference>
<evidence type="ECO:0000313" key="4">
    <source>
        <dbReference type="EMBL" id="SMB94134.1"/>
    </source>
</evidence>
<dbReference type="AlphaFoldDB" id="A0A1W1VMF6"/>
<name>A0A1W1VMF6_9FIRM</name>
<gene>
    <name evidence="4" type="ORF">SAMN00808754_0974</name>
</gene>
<dbReference type="Gene3D" id="3.40.1550.10">
    <property type="entry name" value="CheC-like"/>
    <property type="match status" value="1"/>
</dbReference>
<sequence length="205" mass="22079">MGTWDHLDAFHLDVLKEIGNIGAGNAATALAAMLNQRINMNVPRAGVLPLREIPNLIGQEEDPVACVEFGVTGKAPGKIFFLLTQESAFSLVDFLLGQPSGTTQQLDNMGVSVLMEVGNILTGSFLTAFAEFCRLEFIPSVPAFAFDMLGAVLSSAFLEGGYFSDQALVIETQFYSPEAKISGYFFLIPEEQALGVIMESLGVNF</sequence>
<protein>
    <submittedName>
        <fullName evidence="4">Chemotaxis protein CheC</fullName>
    </submittedName>
</protein>
<reference evidence="4 5" key="1">
    <citation type="submission" date="2017-04" db="EMBL/GenBank/DDBJ databases">
        <authorList>
            <person name="Afonso C.L."/>
            <person name="Miller P.J."/>
            <person name="Scott M.A."/>
            <person name="Spackman E."/>
            <person name="Goraichik I."/>
            <person name="Dimitrov K.M."/>
            <person name="Suarez D.L."/>
            <person name="Swayne D.E."/>
        </authorList>
    </citation>
    <scope>NUCLEOTIDE SEQUENCE [LARGE SCALE GENOMIC DNA]</scope>
    <source>
        <strain evidence="4 5">ToBE</strain>
    </source>
</reference>
<dbReference type="CDD" id="cd17909">
    <property type="entry name" value="CheC_ClassI"/>
    <property type="match status" value="1"/>
</dbReference>
<evidence type="ECO:0000313" key="5">
    <source>
        <dbReference type="Proteomes" id="UP000192569"/>
    </source>
</evidence>
<dbReference type="InterPro" id="IPR028976">
    <property type="entry name" value="CheC-like_sf"/>
</dbReference>
<keyword evidence="2" id="KW-0378">Hydrolase</keyword>
<keyword evidence="5" id="KW-1185">Reference proteome</keyword>
<evidence type="ECO:0000256" key="1">
    <source>
        <dbReference type="ARBA" id="ARBA00022500"/>
    </source>
</evidence>
<keyword evidence="1" id="KW-0145">Chemotaxis</keyword>
<dbReference type="RefSeq" id="WP_231967932.1">
    <property type="nucleotide sequence ID" value="NZ_LT838272.1"/>
</dbReference>
<dbReference type="GO" id="GO:0006935">
    <property type="term" value="P:chemotaxis"/>
    <property type="evidence" value="ECO:0007669"/>
    <property type="project" value="UniProtKB-KW"/>
</dbReference>
<accession>A0A1W1VMF6</accession>
<evidence type="ECO:0000259" key="3">
    <source>
        <dbReference type="Pfam" id="PF04509"/>
    </source>
</evidence>
<feature type="domain" description="CheC-like protein" evidence="3">
    <location>
        <begin position="10"/>
        <end position="45"/>
    </location>
</feature>
<dbReference type="PANTHER" id="PTHR43693:SF1">
    <property type="entry name" value="PROTEIN PHOSPHATASE CHEZ"/>
    <property type="match status" value="1"/>
</dbReference>
<evidence type="ECO:0000256" key="2">
    <source>
        <dbReference type="ARBA" id="ARBA00022801"/>
    </source>
</evidence>
<dbReference type="PANTHER" id="PTHR43693">
    <property type="entry name" value="PROTEIN PHOSPHATASE CHEZ"/>
    <property type="match status" value="1"/>
</dbReference>
<dbReference type="SUPFAM" id="SSF103039">
    <property type="entry name" value="CheC-like"/>
    <property type="match status" value="1"/>
</dbReference>
<dbReference type="InterPro" id="IPR007597">
    <property type="entry name" value="CheC"/>
</dbReference>
<dbReference type="EMBL" id="LT838272">
    <property type="protein sequence ID" value="SMB94134.1"/>
    <property type="molecule type" value="Genomic_DNA"/>
</dbReference>